<feature type="signal peptide" evidence="2">
    <location>
        <begin position="1"/>
        <end position="20"/>
    </location>
</feature>
<evidence type="ECO:0000256" key="1">
    <source>
        <dbReference type="SAM" id="Phobius"/>
    </source>
</evidence>
<dbReference type="AlphaFoldDB" id="A0A1M5FPL9"/>
<dbReference type="GO" id="GO:0016020">
    <property type="term" value="C:membrane"/>
    <property type="evidence" value="ECO:0007669"/>
    <property type="project" value="InterPro"/>
</dbReference>
<feature type="transmembrane region" description="Helical" evidence="1">
    <location>
        <begin position="146"/>
        <end position="164"/>
    </location>
</feature>
<feature type="chain" id="PRO_5012206201" evidence="2">
    <location>
        <begin position="21"/>
        <end position="299"/>
    </location>
</feature>
<dbReference type="Gene3D" id="1.10.3730.20">
    <property type="match status" value="1"/>
</dbReference>
<dbReference type="SUPFAM" id="SSF103481">
    <property type="entry name" value="Multidrug resistance efflux transporter EmrE"/>
    <property type="match status" value="2"/>
</dbReference>
<keyword evidence="1" id="KW-1133">Transmembrane helix</keyword>
<dbReference type="PANTHER" id="PTHR22911">
    <property type="entry name" value="ACYL-MALONYL CONDENSING ENZYME-RELATED"/>
    <property type="match status" value="1"/>
</dbReference>
<feature type="transmembrane region" description="Helical" evidence="1">
    <location>
        <begin position="204"/>
        <end position="224"/>
    </location>
</feature>
<dbReference type="Proteomes" id="UP000184485">
    <property type="component" value="Unassembled WGS sequence"/>
</dbReference>
<feature type="transmembrane region" description="Helical" evidence="1">
    <location>
        <begin position="176"/>
        <end position="198"/>
    </location>
</feature>
<reference evidence="4 5" key="1">
    <citation type="submission" date="2016-11" db="EMBL/GenBank/DDBJ databases">
        <authorList>
            <person name="Jaros S."/>
            <person name="Januszkiewicz K."/>
            <person name="Wedrychowicz H."/>
        </authorList>
    </citation>
    <scope>NUCLEOTIDE SEQUENCE [LARGE SCALE GENOMIC DNA]</scope>
    <source>
        <strain evidence="4 5">DSM 19436</strain>
    </source>
</reference>
<dbReference type="PROSITE" id="PS51257">
    <property type="entry name" value="PROKAR_LIPOPROTEIN"/>
    <property type="match status" value="1"/>
</dbReference>
<keyword evidence="1" id="KW-0472">Membrane</keyword>
<keyword evidence="5" id="KW-1185">Reference proteome</keyword>
<organism evidence="4 5">
    <name type="scientific">Kaistia soli DSM 19436</name>
    <dbReference type="NCBI Taxonomy" id="1122133"/>
    <lineage>
        <taxon>Bacteria</taxon>
        <taxon>Pseudomonadati</taxon>
        <taxon>Pseudomonadota</taxon>
        <taxon>Alphaproteobacteria</taxon>
        <taxon>Hyphomicrobiales</taxon>
        <taxon>Kaistiaceae</taxon>
        <taxon>Kaistia</taxon>
    </lineage>
</organism>
<evidence type="ECO:0000313" key="4">
    <source>
        <dbReference type="EMBL" id="SHF93448.1"/>
    </source>
</evidence>
<evidence type="ECO:0000259" key="3">
    <source>
        <dbReference type="Pfam" id="PF00892"/>
    </source>
</evidence>
<feature type="transmembrane region" description="Helical" evidence="1">
    <location>
        <begin position="119"/>
        <end position="140"/>
    </location>
</feature>
<feature type="domain" description="EamA" evidence="3">
    <location>
        <begin position="145"/>
        <end position="274"/>
    </location>
</feature>
<dbReference type="STRING" id="1122133.SAMN02745157_3124"/>
<feature type="transmembrane region" description="Helical" evidence="1">
    <location>
        <begin position="236"/>
        <end position="252"/>
    </location>
</feature>
<dbReference type="EMBL" id="FQUP01000003">
    <property type="protein sequence ID" value="SHF93448.1"/>
    <property type="molecule type" value="Genomic_DNA"/>
</dbReference>
<accession>A0A1M5FPL9</accession>
<name>A0A1M5FPL9_9HYPH</name>
<feature type="domain" description="EamA" evidence="3">
    <location>
        <begin position="3"/>
        <end position="136"/>
    </location>
</feature>
<feature type="transmembrane region" description="Helical" evidence="1">
    <location>
        <begin position="258"/>
        <end position="276"/>
    </location>
</feature>
<dbReference type="InterPro" id="IPR037185">
    <property type="entry name" value="EmrE-like"/>
</dbReference>
<dbReference type="InterPro" id="IPR000620">
    <property type="entry name" value="EamA_dom"/>
</dbReference>
<dbReference type="RefSeq" id="WP_175561869.1">
    <property type="nucleotide sequence ID" value="NZ_FQUP01000003.1"/>
</dbReference>
<keyword evidence="1" id="KW-0812">Transmembrane</keyword>
<evidence type="ECO:0000313" key="5">
    <source>
        <dbReference type="Proteomes" id="UP000184485"/>
    </source>
</evidence>
<evidence type="ECO:0000256" key="2">
    <source>
        <dbReference type="SAM" id="SignalP"/>
    </source>
</evidence>
<keyword evidence="2" id="KW-0732">Signal</keyword>
<dbReference type="Pfam" id="PF00892">
    <property type="entry name" value="EamA"/>
    <property type="match status" value="2"/>
</dbReference>
<feature type="transmembrane region" description="Helical" evidence="1">
    <location>
        <begin position="92"/>
        <end position="112"/>
    </location>
</feature>
<proteinExistence type="predicted"/>
<feature type="transmembrane region" description="Helical" evidence="1">
    <location>
        <begin position="30"/>
        <end position="48"/>
    </location>
</feature>
<feature type="transmembrane region" description="Helical" evidence="1">
    <location>
        <begin position="68"/>
        <end position="86"/>
    </location>
</feature>
<sequence length="299" mass="31735">MNKGVVLALASYAVFSCADAAIKAAGGRLHVAEMTLILTVFSCLAVFFAKPRQERWGDMLRMQRPGLVVARMCAAVGAGLASAYAFTTLPLADAYSLIFLLPLFVAAFSFFYLRERTNLARLVGLMFGLAGVLLVVRPGFREILPGHLAAVATALLGALSLLMLRVIGRTERQVTLLGTLMLGSLVVNGVITLFVFEWPTMHELMLLALCGLLAGAGHLLIMAATRNAPANRIGPMQYSQIVWAVVLGGLLFDELPDAIALIGIGLVLLSGVLNFLPARSSEAVAAVNGPVPAPRHPES</sequence>
<protein>
    <submittedName>
        <fullName evidence="4">Permease of the drug/metabolite transporter (DMT) superfamily</fullName>
    </submittedName>
</protein>
<dbReference type="PANTHER" id="PTHR22911:SF135">
    <property type="entry name" value="BLR4310 PROTEIN"/>
    <property type="match status" value="1"/>
</dbReference>
<gene>
    <name evidence="4" type="ORF">SAMN02745157_3124</name>
</gene>